<dbReference type="EMBL" id="NPBH01000007">
    <property type="protein sequence ID" value="PAE09360.1"/>
    <property type="molecule type" value="Genomic_DNA"/>
</dbReference>
<protein>
    <submittedName>
        <fullName evidence="1">Uncharacterized protein</fullName>
    </submittedName>
</protein>
<comment type="caution">
    <text evidence="1">The sequence shown here is derived from an EMBL/GenBank/DDBJ whole genome shotgun (WGS) entry which is preliminary data.</text>
</comment>
<accession>A0A268HHP2</accession>
<proteinExistence type="predicted"/>
<sequence>MQADTYIPILVAALDNLTAYTREELVGMLIVEQLLKLESGRRAILVATNDSLKQFLRKIGFKSRPATDTSCDTSWVKADIMELDLRTRPFGDWVLHTMPEEQHKKDSLSVNHVRRILQSIQSPSELDRYCSLFTDCHDGRALQQKVMQSLQNPDGLSSEHQDVLLNSFVHYPNKTVKAVAACNMSRATFYRHQKKAIQKLTDMLTL</sequence>
<reference evidence="1 2" key="1">
    <citation type="submission" date="2017-07" db="EMBL/GenBank/DDBJ databases">
        <title>Isolation and whole genome analysis of endospore-forming bacteria from heroin.</title>
        <authorList>
            <person name="Kalinowski J."/>
            <person name="Ahrens B."/>
            <person name="Al-Dilaimi A."/>
            <person name="Winkler A."/>
            <person name="Wibberg D."/>
            <person name="Schleenbecker U."/>
            <person name="Ruckert C."/>
            <person name="Wolfel R."/>
            <person name="Grass G."/>
        </authorList>
    </citation>
    <scope>NUCLEOTIDE SEQUENCE [LARGE SCALE GENOMIC DNA]</scope>
    <source>
        <strain evidence="1 2">7509</strain>
    </source>
</reference>
<evidence type="ECO:0000313" key="1">
    <source>
        <dbReference type="EMBL" id="PAE09360.1"/>
    </source>
</evidence>
<dbReference type="RefSeq" id="WP_095268367.1">
    <property type="nucleotide sequence ID" value="NZ_NPBH01000007.1"/>
</dbReference>
<name>A0A268HHP2_9BACI</name>
<organism evidence="1 2">
    <name type="scientific">Terribacillus saccharophilus</name>
    <dbReference type="NCBI Taxonomy" id="361277"/>
    <lineage>
        <taxon>Bacteria</taxon>
        <taxon>Bacillati</taxon>
        <taxon>Bacillota</taxon>
        <taxon>Bacilli</taxon>
        <taxon>Bacillales</taxon>
        <taxon>Bacillaceae</taxon>
        <taxon>Terribacillus</taxon>
    </lineage>
</organism>
<gene>
    <name evidence="1" type="ORF">CHI12_01160</name>
</gene>
<dbReference type="AlphaFoldDB" id="A0A268HHP2"/>
<evidence type="ECO:0000313" key="2">
    <source>
        <dbReference type="Proteomes" id="UP000216475"/>
    </source>
</evidence>
<dbReference type="Proteomes" id="UP000216475">
    <property type="component" value="Unassembled WGS sequence"/>
</dbReference>